<evidence type="ECO:0000256" key="1">
    <source>
        <dbReference type="SAM" id="Phobius"/>
    </source>
</evidence>
<sequence>MNIPILRLAIRSLFGRARAILLFAIPLLLVALAVLLRATAGDAGTNPEDAPLVLVRTFGIGIVVPVVALIATTTLINSEFDDGSIIYLLTKPVSRLSIVASKALVVLVCTLVFAALPMTLAALLMIGTDADLWLGALLGGIVSSVAYAGIFTTLATLLNRSLVGCLIYWLVWESTLTSFISPAAWLSARAWGSSVLHAVADVGQKAHPPVWFGLVAAALCLVGGVVVAGRKLSHTTISDV</sequence>
<proteinExistence type="predicted"/>
<evidence type="ECO:0000313" key="3">
    <source>
        <dbReference type="Proteomes" id="UP000256253"/>
    </source>
</evidence>
<dbReference type="PANTHER" id="PTHR37305">
    <property type="entry name" value="INTEGRAL MEMBRANE PROTEIN-RELATED"/>
    <property type="match status" value="1"/>
</dbReference>
<protein>
    <submittedName>
        <fullName evidence="2">ABC-2 type transport system permease protein</fullName>
    </submittedName>
</protein>
<accession>A0A3D9UVX0</accession>
<organism evidence="2 3">
    <name type="scientific">Calidifontibacter indicus</name>
    <dbReference type="NCBI Taxonomy" id="419650"/>
    <lineage>
        <taxon>Bacteria</taxon>
        <taxon>Bacillati</taxon>
        <taxon>Actinomycetota</taxon>
        <taxon>Actinomycetes</taxon>
        <taxon>Micrococcales</taxon>
        <taxon>Dermacoccaceae</taxon>
        <taxon>Calidifontibacter</taxon>
    </lineage>
</organism>
<keyword evidence="1" id="KW-0472">Membrane</keyword>
<keyword evidence="3" id="KW-1185">Reference proteome</keyword>
<feature type="transmembrane region" description="Helical" evidence="1">
    <location>
        <begin position="166"/>
        <end position="188"/>
    </location>
</feature>
<dbReference type="Proteomes" id="UP000256253">
    <property type="component" value="Unassembled WGS sequence"/>
</dbReference>
<dbReference type="PANTHER" id="PTHR37305:SF1">
    <property type="entry name" value="MEMBRANE PROTEIN"/>
    <property type="match status" value="1"/>
</dbReference>
<dbReference type="EMBL" id="QTUA01000001">
    <property type="protein sequence ID" value="REF32110.1"/>
    <property type="molecule type" value="Genomic_DNA"/>
</dbReference>
<dbReference type="RefSeq" id="WP_115923858.1">
    <property type="nucleotide sequence ID" value="NZ_QTUA01000001.1"/>
</dbReference>
<keyword evidence="1" id="KW-0812">Transmembrane</keyword>
<dbReference type="OrthoDB" id="5146799at2"/>
<dbReference type="AlphaFoldDB" id="A0A3D9UVX0"/>
<name>A0A3D9UVX0_9MICO</name>
<feature type="transmembrane region" description="Helical" evidence="1">
    <location>
        <begin position="104"/>
        <end position="126"/>
    </location>
</feature>
<dbReference type="Pfam" id="PF12730">
    <property type="entry name" value="ABC2_membrane_4"/>
    <property type="match status" value="1"/>
</dbReference>
<feature type="transmembrane region" description="Helical" evidence="1">
    <location>
        <begin position="208"/>
        <end position="228"/>
    </location>
</feature>
<feature type="transmembrane region" description="Helical" evidence="1">
    <location>
        <begin position="132"/>
        <end position="154"/>
    </location>
</feature>
<comment type="caution">
    <text evidence="2">The sequence shown here is derived from an EMBL/GenBank/DDBJ whole genome shotgun (WGS) entry which is preliminary data.</text>
</comment>
<keyword evidence="1" id="KW-1133">Transmembrane helix</keyword>
<reference evidence="2 3" key="1">
    <citation type="submission" date="2018-08" db="EMBL/GenBank/DDBJ databases">
        <title>Sequencing the genomes of 1000 actinobacteria strains.</title>
        <authorList>
            <person name="Klenk H.-P."/>
        </authorList>
    </citation>
    <scope>NUCLEOTIDE SEQUENCE [LARGE SCALE GENOMIC DNA]</scope>
    <source>
        <strain evidence="2 3">DSM 22967</strain>
    </source>
</reference>
<feature type="transmembrane region" description="Helical" evidence="1">
    <location>
        <begin position="53"/>
        <end position="76"/>
    </location>
</feature>
<evidence type="ECO:0000313" key="2">
    <source>
        <dbReference type="EMBL" id="REF32110.1"/>
    </source>
</evidence>
<gene>
    <name evidence="2" type="ORF">DFJ65_3205</name>
</gene>